<reference evidence="1" key="2">
    <citation type="journal article" date="2007" name="Science">
        <title>Draft genome sequence of the sexually transmitted pathogen Trichomonas vaginalis.</title>
        <authorList>
            <person name="Carlton J.M."/>
            <person name="Hirt R.P."/>
            <person name="Silva J.C."/>
            <person name="Delcher A.L."/>
            <person name="Schatz M."/>
            <person name="Zhao Q."/>
            <person name="Wortman J.R."/>
            <person name="Bidwell S.L."/>
            <person name="Alsmark U.C.M."/>
            <person name="Besteiro S."/>
            <person name="Sicheritz-Ponten T."/>
            <person name="Noel C.J."/>
            <person name="Dacks J.B."/>
            <person name="Foster P.G."/>
            <person name="Simillion C."/>
            <person name="Van de Peer Y."/>
            <person name="Miranda-Saavedra D."/>
            <person name="Barton G.J."/>
            <person name="Westrop G.D."/>
            <person name="Mueller S."/>
            <person name="Dessi D."/>
            <person name="Fiori P.L."/>
            <person name="Ren Q."/>
            <person name="Paulsen I."/>
            <person name="Zhang H."/>
            <person name="Bastida-Corcuera F.D."/>
            <person name="Simoes-Barbosa A."/>
            <person name="Brown M.T."/>
            <person name="Hayes R.D."/>
            <person name="Mukherjee M."/>
            <person name="Okumura C.Y."/>
            <person name="Schneider R."/>
            <person name="Smith A.J."/>
            <person name="Vanacova S."/>
            <person name="Villalvazo M."/>
            <person name="Haas B.J."/>
            <person name="Pertea M."/>
            <person name="Feldblyum T.V."/>
            <person name="Utterback T.R."/>
            <person name="Shu C.L."/>
            <person name="Osoegawa K."/>
            <person name="de Jong P.J."/>
            <person name="Hrdy I."/>
            <person name="Horvathova L."/>
            <person name="Zubacova Z."/>
            <person name="Dolezal P."/>
            <person name="Malik S.B."/>
            <person name="Logsdon J.M. Jr."/>
            <person name="Henze K."/>
            <person name="Gupta A."/>
            <person name="Wang C.C."/>
            <person name="Dunne R.L."/>
            <person name="Upcroft J.A."/>
            <person name="Upcroft P."/>
            <person name="White O."/>
            <person name="Salzberg S.L."/>
            <person name="Tang P."/>
            <person name="Chiu C.-H."/>
            <person name="Lee Y.-S."/>
            <person name="Embley T.M."/>
            <person name="Coombs G.H."/>
            <person name="Mottram J.C."/>
            <person name="Tachezy J."/>
            <person name="Fraser-Liggett C.M."/>
            <person name="Johnson P.J."/>
        </authorList>
    </citation>
    <scope>NUCLEOTIDE SEQUENCE [LARGE SCALE GENOMIC DNA]</scope>
    <source>
        <strain evidence="1">G3</strain>
    </source>
</reference>
<dbReference type="AlphaFoldDB" id="A2E131"/>
<dbReference type="RefSeq" id="XP_001325886.1">
    <property type="nucleotide sequence ID" value="XM_001325851.1"/>
</dbReference>
<dbReference type="Proteomes" id="UP000001542">
    <property type="component" value="Unassembled WGS sequence"/>
</dbReference>
<dbReference type="VEuPathDB" id="TrichDB:TVAGG3_0330940"/>
<accession>A2E131</accession>
<evidence type="ECO:0000313" key="1">
    <source>
        <dbReference type="EMBL" id="EAY13663.1"/>
    </source>
</evidence>
<dbReference type="KEGG" id="tva:75650001"/>
<dbReference type="VEuPathDB" id="TrichDB:TVAG_388040"/>
<sequence>MRVIHASKTIPKKNPIVVERQVTIVEPSKPQQKPLSPNQQRLMSEPIDFLSMEMKDDREVPSIFDDEKLNEPLGHLAVNINPKSSNYSLTNLKTMIDELKVKPRKNKSMFRLANSVQSKPQHRFTAEDAAGLICVERVLHSESESKEYTRSTIRNYPDSLLNLPGNRAKNARASLPLTFA</sequence>
<dbReference type="VEuPathDB" id="TrichDB:TVAGG3_0330710"/>
<keyword evidence="2" id="KW-1185">Reference proteome</keyword>
<organism evidence="1 2">
    <name type="scientific">Trichomonas vaginalis (strain ATCC PRA-98 / G3)</name>
    <dbReference type="NCBI Taxonomy" id="412133"/>
    <lineage>
        <taxon>Eukaryota</taxon>
        <taxon>Metamonada</taxon>
        <taxon>Parabasalia</taxon>
        <taxon>Trichomonadida</taxon>
        <taxon>Trichomonadidae</taxon>
        <taxon>Trichomonas</taxon>
    </lineage>
</organism>
<protein>
    <submittedName>
        <fullName evidence="1">Uncharacterized protein</fullName>
    </submittedName>
</protein>
<proteinExistence type="predicted"/>
<gene>
    <name evidence="1" type="ORF">TVAG_388040</name>
</gene>
<evidence type="ECO:0000313" key="2">
    <source>
        <dbReference type="Proteomes" id="UP000001542"/>
    </source>
</evidence>
<dbReference type="InParanoid" id="A2E131"/>
<dbReference type="EMBL" id="DS113282">
    <property type="protein sequence ID" value="EAY13663.1"/>
    <property type="molecule type" value="Genomic_DNA"/>
</dbReference>
<name>A2E131_TRIV3</name>
<reference evidence="1" key="1">
    <citation type="submission" date="2006-10" db="EMBL/GenBank/DDBJ databases">
        <authorList>
            <person name="Amadeo P."/>
            <person name="Zhao Q."/>
            <person name="Wortman J."/>
            <person name="Fraser-Liggett C."/>
            <person name="Carlton J."/>
        </authorList>
    </citation>
    <scope>NUCLEOTIDE SEQUENCE</scope>
    <source>
        <strain evidence="1">G3</strain>
    </source>
</reference>